<reference evidence="4" key="1">
    <citation type="submission" date="2020-06" db="EMBL/GenBank/DDBJ databases">
        <authorList>
            <consortium name="Wellcome Sanger Institute Data Sharing"/>
        </authorList>
    </citation>
    <scope>NUCLEOTIDE SEQUENCE [LARGE SCALE GENOMIC DNA]</scope>
</reference>
<evidence type="ECO:0000313" key="4">
    <source>
        <dbReference type="Ensembl" id="ENSGWIP00000007262.1"/>
    </source>
</evidence>
<keyword evidence="2" id="KW-0964">Secreted</keyword>
<evidence type="ECO:0000256" key="2">
    <source>
        <dbReference type="ARBA" id="ARBA00022525"/>
    </source>
</evidence>
<feature type="compositionally biased region" description="Polar residues" evidence="3">
    <location>
        <begin position="145"/>
        <end position="155"/>
    </location>
</feature>
<sequence length="155" mass="16652">MLTCSTSYHTFSINVGASRVLTSVKCCDSDYCNYETLPVPAPRPPNTLKCHYCIPGTYLCSITVQCRGDEDRCFYATVTSPSGTSPLLGCTSSNMCDAAATMQNLMYKEGSHYISNGPTCCYGALCNAHSAKTTPIPPTVPQTPKGISQLQPTEK</sequence>
<dbReference type="AlphaFoldDB" id="A0A8C5DIG9"/>
<dbReference type="GO" id="GO:0005576">
    <property type="term" value="C:extracellular region"/>
    <property type="evidence" value="ECO:0007669"/>
    <property type="project" value="UniProtKB-SubCell"/>
</dbReference>
<dbReference type="Ensembl" id="ENSGWIT00000008051.1">
    <property type="protein sequence ID" value="ENSGWIP00000007262.1"/>
    <property type="gene ID" value="ENSGWIG00000004248.1"/>
</dbReference>
<dbReference type="InterPro" id="IPR045860">
    <property type="entry name" value="Snake_toxin-like_sf"/>
</dbReference>
<reference evidence="4" key="2">
    <citation type="submission" date="2025-08" db="UniProtKB">
        <authorList>
            <consortium name="Ensembl"/>
        </authorList>
    </citation>
    <scope>IDENTIFICATION</scope>
</reference>
<organism evidence="4 5">
    <name type="scientific">Gouania willdenowi</name>
    <name type="common">Blunt-snouted clingfish</name>
    <name type="synonym">Lepadogaster willdenowi</name>
    <dbReference type="NCBI Taxonomy" id="441366"/>
    <lineage>
        <taxon>Eukaryota</taxon>
        <taxon>Metazoa</taxon>
        <taxon>Chordata</taxon>
        <taxon>Craniata</taxon>
        <taxon>Vertebrata</taxon>
        <taxon>Euteleostomi</taxon>
        <taxon>Actinopterygii</taxon>
        <taxon>Neopterygii</taxon>
        <taxon>Teleostei</taxon>
        <taxon>Neoteleostei</taxon>
        <taxon>Acanthomorphata</taxon>
        <taxon>Ovalentaria</taxon>
        <taxon>Blenniimorphae</taxon>
        <taxon>Blenniiformes</taxon>
        <taxon>Gobiesocoidei</taxon>
        <taxon>Gobiesocidae</taxon>
        <taxon>Gobiesocinae</taxon>
        <taxon>Gouania</taxon>
    </lineage>
</organism>
<dbReference type="Proteomes" id="UP000694680">
    <property type="component" value="Chromosome 4"/>
</dbReference>
<evidence type="ECO:0000256" key="1">
    <source>
        <dbReference type="ARBA" id="ARBA00004613"/>
    </source>
</evidence>
<dbReference type="SUPFAM" id="SSF57302">
    <property type="entry name" value="Snake toxin-like"/>
    <property type="match status" value="1"/>
</dbReference>
<evidence type="ECO:0000313" key="5">
    <source>
        <dbReference type="Proteomes" id="UP000694680"/>
    </source>
</evidence>
<dbReference type="Gene3D" id="2.10.60.10">
    <property type="entry name" value="CD59"/>
    <property type="match status" value="1"/>
</dbReference>
<evidence type="ECO:0000256" key="3">
    <source>
        <dbReference type="SAM" id="MobiDB-lite"/>
    </source>
</evidence>
<protein>
    <recommendedName>
        <fullName evidence="6">UPAR/Ly6 domain-containing protein</fullName>
    </recommendedName>
</protein>
<proteinExistence type="predicted"/>
<dbReference type="PANTHER" id="PTHR20914">
    <property type="entry name" value="LY6/PLAUR DOMAIN-CONTAINING PROTEIN 8"/>
    <property type="match status" value="1"/>
</dbReference>
<dbReference type="InterPro" id="IPR050918">
    <property type="entry name" value="CNF-like_PLA2_Inhibitor"/>
</dbReference>
<dbReference type="PANTHER" id="PTHR20914:SF9">
    <property type="entry name" value="COILED, ISOFORM A"/>
    <property type="match status" value="1"/>
</dbReference>
<evidence type="ECO:0008006" key="6">
    <source>
        <dbReference type="Google" id="ProtNLM"/>
    </source>
</evidence>
<accession>A0A8C5DIG9</accession>
<keyword evidence="5" id="KW-1185">Reference proteome</keyword>
<comment type="subcellular location">
    <subcellularLocation>
        <location evidence="1">Secreted</location>
    </subcellularLocation>
</comment>
<feature type="region of interest" description="Disordered" evidence="3">
    <location>
        <begin position="136"/>
        <end position="155"/>
    </location>
</feature>
<reference evidence="4" key="3">
    <citation type="submission" date="2025-09" db="UniProtKB">
        <authorList>
            <consortium name="Ensembl"/>
        </authorList>
    </citation>
    <scope>IDENTIFICATION</scope>
</reference>
<name>A0A8C5DIG9_GOUWI</name>